<comment type="caution">
    <text evidence="1">The sequence shown here is derived from an EMBL/GenBank/DDBJ whole genome shotgun (WGS) entry which is preliminary data.</text>
</comment>
<keyword evidence="2" id="KW-1185">Reference proteome</keyword>
<dbReference type="RefSeq" id="WP_075410271.1">
    <property type="nucleotide sequence ID" value="NZ_MSKX01000031.1"/>
</dbReference>
<gene>
    <name evidence="1" type="ORF">BKH13_10495</name>
</gene>
<accession>A0ABX3EXY5</accession>
<proteinExistence type="predicted"/>
<name>A0ABX3EXY5_ACTNA</name>
<dbReference type="Proteomes" id="UP000186781">
    <property type="component" value="Unassembled WGS sequence"/>
</dbReference>
<reference evidence="1 2" key="1">
    <citation type="submission" date="2016-12" db="EMBL/GenBank/DDBJ databases">
        <title>Genomic comparison of strains in the 'Actinomyces naeslundii' group.</title>
        <authorList>
            <person name="Mughal S.R."/>
            <person name="Do T."/>
            <person name="Gilbert S.C."/>
            <person name="Witherden E.A."/>
            <person name="Didelot X."/>
            <person name="Beighton D."/>
        </authorList>
    </citation>
    <scope>NUCLEOTIDE SEQUENCE [LARGE SCALE GENOMIC DNA]</scope>
    <source>
        <strain evidence="1 2">WE6B-3</strain>
    </source>
</reference>
<sequence length="71" mass="7859">MLHGREDRDRDEGFVLTDQLMTLGVSTMVYVIEEDDSPVGDPNGPSRGIPLIPVSATEVWGHLSSWMWATS</sequence>
<organism evidence="1 2">
    <name type="scientific">Actinomyces naeslundii</name>
    <dbReference type="NCBI Taxonomy" id="1655"/>
    <lineage>
        <taxon>Bacteria</taxon>
        <taxon>Bacillati</taxon>
        <taxon>Actinomycetota</taxon>
        <taxon>Actinomycetes</taxon>
        <taxon>Actinomycetales</taxon>
        <taxon>Actinomycetaceae</taxon>
        <taxon>Actinomyces</taxon>
    </lineage>
</organism>
<evidence type="ECO:0000313" key="2">
    <source>
        <dbReference type="Proteomes" id="UP000186781"/>
    </source>
</evidence>
<protein>
    <submittedName>
        <fullName evidence="1">Uncharacterized protein</fullName>
    </submittedName>
</protein>
<evidence type="ECO:0000313" key="1">
    <source>
        <dbReference type="EMBL" id="OLO81481.1"/>
    </source>
</evidence>
<dbReference type="EMBL" id="MSKX01000031">
    <property type="protein sequence ID" value="OLO81481.1"/>
    <property type="molecule type" value="Genomic_DNA"/>
</dbReference>